<dbReference type="FunFam" id="3.30.300.30:FF:000008">
    <property type="entry name" value="2,3-dihydroxybenzoate-AMP ligase"/>
    <property type="match status" value="1"/>
</dbReference>
<dbReference type="CDD" id="cd17631">
    <property type="entry name" value="FACL_FadD13-like"/>
    <property type="match status" value="1"/>
</dbReference>
<comment type="catalytic activity">
    <reaction evidence="3">
        <text>3-(methylsulfanyl)propanoate + ATP + CoA = 3-(methylsulfanyl)propanoyl-CoA + AMP + diphosphate</text>
        <dbReference type="Rhea" id="RHEA:43052"/>
        <dbReference type="ChEBI" id="CHEBI:30616"/>
        <dbReference type="ChEBI" id="CHEBI:33019"/>
        <dbReference type="ChEBI" id="CHEBI:49016"/>
        <dbReference type="ChEBI" id="CHEBI:57287"/>
        <dbReference type="ChEBI" id="CHEBI:82815"/>
        <dbReference type="ChEBI" id="CHEBI:456215"/>
        <dbReference type="EC" id="6.2.1.44"/>
    </reaction>
    <physiologicalReaction direction="left-to-right" evidence="3">
        <dbReference type="Rhea" id="RHEA:43053"/>
    </physiologicalReaction>
</comment>
<dbReference type="Gene3D" id="3.40.50.12780">
    <property type="entry name" value="N-terminal domain of ligase-like"/>
    <property type="match status" value="1"/>
</dbReference>
<dbReference type="GO" id="GO:0031956">
    <property type="term" value="F:medium-chain fatty acid-CoA ligase activity"/>
    <property type="evidence" value="ECO:0007669"/>
    <property type="project" value="TreeGrafter"/>
</dbReference>
<accession>A0A845B370</accession>
<dbReference type="PANTHER" id="PTHR43201:SF5">
    <property type="entry name" value="MEDIUM-CHAIN ACYL-COA LIGASE ACSF2, MITOCHONDRIAL"/>
    <property type="match status" value="1"/>
</dbReference>
<reference evidence="8 9" key="1">
    <citation type="submission" date="2019-12" db="EMBL/GenBank/DDBJ databases">
        <title>Genomic-based taxomic classification of the family Erythrobacteraceae.</title>
        <authorList>
            <person name="Xu L."/>
        </authorList>
    </citation>
    <scope>NUCLEOTIDE SEQUENCE [LARGE SCALE GENOMIC DNA]</scope>
    <source>
        <strain evidence="8 9">KCTC 42453</strain>
    </source>
</reference>
<dbReference type="AlphaFoldDB" id="A0A845B370"/>
<comment type="caution">
    <text evidence="8">The sequence shown here is derived from an EMBL/GenBank/DDBJ whole genome shotgun (WGS) entry which is preliminary data.</text>
</comment>
<evidence type="ECO:0000256" key="4">
    <source>
        <dbReference type="ARBA" id="ARBA00066616"/>
    </source>
</evidence>
<dbReference type="InterPro" id="IPR025110">
    <property type="entry name" value="AMP-bd_C"/>
</dbReference>
<dbReference type="PANTHER" id="PTHR43201">
    <property type="entry name" value="ACYL-COA SYNTHETASE"/>
    <property type="match status" value="1"/>
</dbReference>
<evidence type="ECO:0000259" key="6">
    <source>
        <dbReference type="Pfam" id="PF00501"/>
    </source>
</evidence>
<dbReference type="InterPro" id="IPR045851">
    <property type="entry name" value="AMP-bd_C_sf"/>
</dbReference>
<dbReference type="RefSeq" id="WP_160756208.1">
    <property type="nucleotide sequence ID" value="NZ_WTYL01000002.1"/>
</dbReference>
<evidence type="ECO:0000313" key="9">
    <source>
        <dbReference type="Proteomes" id="UP000431922"/>
    </source>
</evidence>
<feature type="domain" description="AMP-dependent synthetase/ligase" evidence="6">
    <location>
        <begin position="14"/>
        <end position="366"/>
    </location>
</feature>
<keyword evidence="9" id="KW-1185">Reference proteome</keyword>
<organism evidence="8 9">
    <name type="scientific">Allopontixanthobacter sediminis</name>
    <dbReference type="NCBI Taxonomy" id="1689985"/>
    <lineage>
        <taxon>Bacteria</taxon>
        <taxon>Pseudomonadati</taxon>
        <taxon>Pseudomonadota</taxon>
        <taxon>Alphaproteobacteria</taxon>
        <taxon>Sphingomonadales</taxon>
        <taxon>Erythrobacteraceae</taxon>
        <taxon>Allopontixanthobacter</taxon>
    </lineage>
</organism>
<evidence type="ECO:0000256" key="2">
    <source>
        <dbReference type="ARBA" id="ARBA00022598"/>
    </source>
</evidence>
<dbReference type="InterPro" id="IPR042099">
    <property type="entry name" value="ANL_N_sf"/>
</dbReference>
<dbReference type="Pfam" id="PF13193">
    <property type="entry name" value="AMP-binding_C"/>
    <property type="match status" value="1"/>
</dbReference>
<dbReference type="InterPro" id="IPR000873">
    <property type="entry name" value="AMP-dep_synth/lig_dom"/>
</dbReference>
<dbReference type="EC" id="6.2.1.44" evidence="4"/>
<name>A0A845B370_9SPHN</name>
<dbReference type="OrthoDB" id="9803968at2"/>
<protein>
    <recommendedName>
        <fullName evidence="5">3-methylmercaptopropionyl-CoA ligase</fullName>
        <ecNumber evidence="4">6.2.1.44</ecNumber>
    </recommendedName>
</protein>
<gene>
    <name evidence="8" type="ORF">GRI65_09230</name>
</gene>
<feature type="domain" description="AMP-binding enzyme C-terminal" evidence="7">
    <location>
        <begin position="417"/>
        <end position="492"/>
    </location>
</feature>
<dbReference type="SUPFAM" id="SSF56801">
    <property type="entry name" value="Acetyl-CoA synthetase-like"/>
    <property type="match status" value="1"/>
</dbReference>
<evidence type="ECO:0000313" key="8">
    <source>
        <dbReference type="EMBL" id="MXP44636.1"/>
    </source>
</evidence>
<proteinExistence type="inferred from homology"/>
<sequence>MSETECWTFSGALARHAAERGDAAALRFGPRVTSFAEYDRHATQIANGLAAMGLTKGDRIAYLGKNSDYAVELCLGAARLGAVLVPIIWRLAPAEVEFILQDCGAKVLFIEEAFAGAPWDGASVTMESDFAVWRDGHSDDPVTAAITRDDAFLQLYTSGTTGKPKGVVLSNFNGSNMRPRLEAENIYWYCAAPGDSLIMAMPYGHIAGVGGATGAVLGGQELIIHAEFDPALMIRDVAEYQVKWLFLVPAALGIMLAHPAAEGADFSSVRGLTYGASPIPLDLLKEGVSRLGCDFAQLYGLTETYGAIISLAPDDHRPGREHVMRSAGKAMPGVEIRILDGDLKPLPPGATGEVAIRSDCVMLEYWNRPEETAKALIGDGWFRTGDAGMLDEDGYLFIQDRIKDMIISGGENVYPAEVESAVYGHPDVADIAVIGVPDPKWGEAVKAIIVLRPGSDLTEADVIAYARTRIAGFKCPKSVDFTDALPRNPSGKILRRELRAPYWEGLERQVN</sequence>
<evidence type="ECO:0000256" key="1">
    <source>
        <dbReference type="ARBA" id="ARBA00006432"/>
    </source>
</evidence>
<evidence type="ECO:0000256" key="5">
    <source>
        <dbReference type="ARBA" id="ARBA00067668"/>
    </source>
</evidence>
<dbReference type="Proteomes" id="UP000431922">
    <property type="component" value="Unassembled WGS sequence"/>
</dbReference>
<evidence type="ECO:0000259" key="7">
    <source>
        <dbReference type="Pfam" id="PF13193"/>
    </source>
</evidence>
<evidence type="ECO:0000256" key="3">
    <source>
        <dbReference type="ARBA" id="ARBA00051915"/>
    </source>
</evidence>
<dbReference type="Pfam" id="PF00501">
    <property type="entry name" value="AMP-binding"/>
    <property type="match status" value="1"/>
</dbReference>
<comment type="similarity">
    <text evidence="1">Belongs to the ATP-dependent AMP-binding enzyme family.</text>
</comment>
<keyword evidence="2 8" id="KW-0436">Ligase</keyword>
<dbReference type="NCBIfam" id="NF004837">
    <property type="entry name" value="PRK06187.1"/>
    <property type="match status" value="1"/>
</dbReference>
<dbReference type="EMBL" id="WTYL01000002">
    <property type="protein sequence ID" value="MXP44636.1"/>
    <property type="molecule type" value="Genomic_DNA"/>
</dbReference>
<dbReference type="Gene3D" id="3.30.300.30">
    <property type="match status" value="1"/>
</dbReference>
<dbReference type="GO" id="GO:0006631">
    <property type="term" value="P:fatty acid metabolic process"/>
    <property type="evidence" value="ECO:0007669"/>
    <property type="project" value="TreeGrafter"/>
</dbReference>